<name>A0A1V4K9T2_PATFA</name>
<feature type="region of interest" description="Disordered" evidence="1">
    <location>
        <begin position="69"/>
        <end position="101"/>
    </location>
</feature>
<dbReference type="AlphaFoldDB" id="A0A1V4K9T2"/>
<dbReference type="EMBL" id="LSYS01004095">
    <property type="protein sequence ID" value="OPJ81155.1"/>
    <property type="molecule type" value="Genomic_DNA"/>
</dbReference>
<evidence type="ECO:0000313" key="3">
    <source>
        <dbReference type="Proteomes" id="UP000190648"/>
    </source>
</evidence>
<evidence type="ECO:0000256" key="1">
    <source>
        <dbReference type="SAM" id="MobiDB-lite"/>
    </source>
</evidence>
<sequence length="101" mass="11604">MEEGKSHESPWSLSDMNFFVVKPNTFLKSSYLLSHFIGKVQVRAELRSPRGTAEQLFIGTLCEVPDQLKHRAKSRPPQLQVRQLKRENGLGSPANHFRRCK</sequence>
<organism evidence="2 3">
    <name type="scientific">Patagioenas fasciata monilis</name>
    <dbReference type="NCBI Taxonomy" id="372326"/>
    <lineage>
        <taxon>Eukaryota</taxon>
        <taxon>Metazoa</taxon>
        <taxon>Chordata</taxon>
        <taxon>Craniata</taxon>
        <taxon>Vertebrata</taxon>
        <taxon>Euteleostomi</taxon>
        <taxon>Archelosauria</taxon>
        <taxon>Archosauria</taxon>
        <taxon>Dinosauria</taxon>
        <taxon>Saurischia</taxon>
        <taxon>Theropoda</taxon>
        <taxon>Coelurosauria</taxon>
        <taxon>Aves</taxon>
        <taxon>Neognathae</taxon>
        <taxon>Neoaves</taxon>
        <taxon>Columbimorphae</taxon>
        <taxon>Columbiformes</taxon>
        <taxon>Columbidae</taxon>
        <taxon>Patagioenas</taxon>
    </lineage>
</organism>
<keyword evidence="3" id="KW-1185">Reference proteome</keyword>
<proteinExistence type="predicted"/>
<gene>
    <name evidence="2" type="ORF">AV530_002913</name>
</gene>
<comment type="caution">
    <text evidence="2">The sequence shown here is derived from an EMBL/GenBank/DDBJ whole genome shotgun (WGS) entry which is preliminary data.</text>
</comment>
<accession>A0A1V4K9T2</accession>
<evidence type="ECO:0000313" key="2">
    <source>
        <dbReference type="EMBL" id="OPJ81155.1"/>
    </source>
</evidence>
<dbReference type="Proteomes" id="UP000190648">
    <property type="component" value="Unassembled WGS sequence"/>
</dbReference>
<protein>
    <submittedName>
        <fullName evidence="2">Uncharacterized protein</fullName>
    </submittedName>
</protein>
<reference evidence="2 3" key="1">
    <citation type="submission" date="2016-02" db="EMBL/GenBank/DDBJ databases">
        <title>Band-tailed pigeon sequencing and assembly.</title>
        <authorList>
            <person name="Soares A.E."/>
            <person name="Novak B.J."/>
            <person name="Rice E.S."/>
            <person name="O'Connell B."/>
            <person name="Chang D."/>
            <person name="Weber S."/>
            <person name="Shapiro B."/>
        </authorList>
    </citation>
    <scope>NUCLEOTIDE SEQUENCE [LARGE SCALE GENOMIC DNA]</scope>
    <source>
        <strain evidence="2">BTP2013</strain>
        <tissue evidence="2">Blood</tissue>
    </source>
</reference>